<dbReference type="InterPro" id="IPR039226">
    <property type="entry name" value="Ski3/TTC37"/>
</dbReference>
<reference evidence="4 5" key="1">
    <citation type="submission" date="2024-01" db="EMBL/GenBank/DDBJ databases">
        <authorList>
            <consortium name="Genoscope - CEA"/>
            <person name="William W."/>
        </authorList>
    </citation>
    <scope>NUCLEOTIDE SEQUENCE [LARGE SCALE GENOMIC DNA]</scope>
    <source>
        <strain evidence="4 5">29B2s-10</strain>
    </source>
</reference>
<evidence type="ECO:0000313" key="5">
    <source>
        <dbReference type="Proteomes" id="UP001497600"/>
    </source>
</evidence>
<feature type="repeat" description="TPR" evidence="3">
    <location>
        <begin position="1153"/>
        <end position="1186"/>
    </location>
</feature>
<dbReference type="Pfam" id="PF18833">
    <property type="entry name" value="TPR_22"/>
    <property type="match status" value="1"/>
</dbReference>
<dbReference type="InterPro" id="IPR011990">
    <property type="entry name" value="TPR-like_helical_dom_sf"/>
</dbReference>
<evidence type="ECO:0000256" key="2">
    <source>
        <dbReference type="ARBA" id="ARBA00022803"/>
    </source>
</evidence>
<dbReference type="EMBL" id="OZ004257">
    <property type="protein sequence ID" value="CAK7907686.1"/>
    <property type="molecule type" value="Genomic_DNA"/>
</dbReference>
<dbReference type="InterPro" id="IPR040962">
    <property type="entry name" value="TPR_22"/>
</dbReference>
<dbReference type="Pfam" id="PF13181">
    <property type="entry name" value="TPR_8"/>
    <property type="match status" value="1"/>
</dbReference>
<keyword evidence="2 3" id="KW-0802">TPR repeat</keyword>
<protein>
    <submittedName>
        <fullName evidence="4">Superkiller protein 3</fullName>
    </submittedName>
</protein>
<keyword evidence="1" id="KW-0677">Repeat</keyword>
<accession>A0ABP0ECL2</accession>
<feature type="repeat" description="TPR" evidence="3">
    <location>
        <begin position="4"/>
        <end position="37"/>
    </location>
</feature>
<gene>
    <name evidence="4" type="primary">SKI3</name>
    <name evidence="4" type="ORF">CAAN4_E06590</name>
</gene>
<sequence>MSSLKKCLKQAKTYIEANDPESALEYIDDALEYDPQNYFALIFQGKSYQLLDDLNLAATSFAKATEIEPDNLLGWKGYFQIAKSGDNFELFFKVLASFLQTQMDQNLPLAETIKDAKNYLVYHNFKSNSGLYEKYLRSLLPEGGELSEFSGLFISPLAEVYKQLIDLIAKQERAKVNDLVGKEKLRLPRNMTAEHKARLNNVKWTVYRTSDLSQLYESFINICNDDEVRSTYEEELLKYKYELLLSAPSKEKIQKELQELVEGMVVVKHKSLLCWSLYFDWKDVKSLADLELDSVIYFLKTFPTEGLGMVLYAFVMSDLSPFDRKKILKELSKGNEKKNKKNKSASDEENDDDIELQKLETQETEQSDEEMVALSSEVNPKQTLTILTEGFDLCPQSIFASRIVCNYYIHLREYEEGSLRCRDSIRLLADLQRSTGVDLVNTREDVLCSLAMIYTYYEAPKNFGKALQLYDRILIDNPQNVQALVGKGLILVEKDQLIDAKDLLQNVVTAFPQNIQAKSELSWCLVRLGDVEAGRKGLEECVNQIKGADLHSGETRAILYWRIAESYKGHDSHAEVYSCLIQSLKESKNFAPSYTSLGVLYNNSYNDKARAQKCFYKAFELDVGEITAARYLVEELSSNNEWDVAEVLCKRIVSTERSRRKLLGTSTSKTDDNSWPYRVLGCSALNKQEDDKAVEWFQTALRMTSMDVQCWIGLGEAYFNCGRLDAAAKVLRHTLTEDNWVVQYMLGVVVSEMGSFDEATLHLNNALKLRENEECIVYALYQCKINHAVALVSGGFYGRATESVLTAVKYIQQAVSINKTSQSLWKALGDCLRVFMIVKAEELPIEELKIILESIEIDKSNAFMEELSEIEMAGVDATASNTSEDYIGVVSEFTIRTAKNAVYVLPNKSNKLLRSMVYYNLGLAYLEGYKTTFKSSFRDASIKALKKAIQLEGNNATYWVSLGNAFTSTNPQIAQHCFIKATSLETRDADVWTNLAALYLRYGDHELAEEAFLRASSVAPQQPQSWLGHALAAQNSGKTNDASRLFTHAYILANGRSPLAQLLYGLSVLQARLHTGCDPRDVEAAQEFSIANFAMTNYIKNSPHDELGLTVALTISERCQDYETGIDIGNRLADMMEREYENSESDVALTKFAQAKASVGRMYLGVGDYEKALENAQFALSIVEEEEGSEFDTLVLSARITIGLSFFFNDQFDDALEQLKYILTKRSDSQRIVTLTAQILYTYNNEETKQAAIDQLFAHIEEFGSSLLVVLTLGAISIVDNLDEYMGAIREELQGLSLQELVEDNVRVVPQLISEINNRLDQNTEDVRTWQRSAVLFPQDYNIWKRINSRMALQVATLDDSKLTASETSNAYKEIGKLRSIQRSLVLNPENVEAKKALLSFL</sequence>
<name>A0ABP0ECL2_9ASCO</name>
<dbReference type="SMART" id="SM00028">
    <property type="entry name" value="TPR"/>
    <property type="match status" value="12"/>
</dbReference>
<dbReference type="Gene3D" id="1.25.40.10">
    <property type="entry name" value="Tetratricopeptide repeat domain"/>
    <property type="match status" value="4"/>
</dbReference>
<feature type="repeat" description="TPR" evidence="3">
    <location>
        <begin position="989"/>
        <end position="1022"/>
    </location>
</feature>
<evidence type="ECO:0000256" key="1">
    <source>
        <dbReference type="ARBA" id="ARBA00022737"/>
    </source>
</evidence>
<organism evidence="4 5">
    <name type="scientific">[Candida] anglica</name>
    <dbReference type="NCBI Taxonomy" id="148631"/>
    <lineage>
        <taxon>Eukaryota</taxon>
        <taxon>Fungi</taxon>
        <taxon>Dikarya</taxon>
        <taxon>Ascomycota</taxon>
        <taxon>Saccharomycotina</taxon>
        <taxon>Pichiomycetes</taxon>
        <taxon>Debaryomycetaceae</taxon>
        <taxon>Kurtzmaniella</taxon>
    </lineage>
</organism>
<dbReference type="Proteomes" id="UP001497600">
    <property type="component" value="Chromosome E"/>
</dbReference>
<feature type="repeat" description="TPR" evidence="3">
    <location>
        <begin position="38"/>
        <end position="71"/>
    </location>
</feature>
<dbReference type="Pfam" id="PF13432">
    <property type="entry name" value="TPR_16"/>
    <property type="match status" value="2"/>
</dbReference>
<dbReference type="PANTHER" id="PTHR15704">
    <property type="entry name" value="SUPERKILLER 3 PROTEIN-RELATED"/>
    <property type="match status" value="1"/>
</dbReference>
<dbReference type="PROSITE" id="PS50005">
    <property type="entry name" value="TPR"/>
    <property type="match status" value="4"/>
</dbReference>
<dbReference type="PANTHER" id="PTHR15704:SF7">
    <property type="entry name" value="SUPERKILLER COMPLEX PROTEIN 3"/>
    <property type="match status" value="1"/>
</dbReference>
<proteinExistence type="predicted"/>
<keyword evidence="5" id="KW-1185">Reference proteome</keyword>
<evidence type="ECO:0000313" key="4">
    <source>
        <dbReference type="EMBL" id="CAK7907686.1"/>
    </source>
</evidence>
<evidence type="ECO:0000256" key="3">
    <source>
        <dbReference type="PROSITE-ProRule" id="PRU00339"/>
    </source>
</evidence>
<dbReference type="InterPro" id="IPR019734">
    <property type="entry name" value="TPR_rpt"/>
</dbReference>
<dbReference type="SUPFAM" id="SSF48452">
    <property type="entry name" value="TPR-like"/>
    <property type="match status" value="4"/>
</dbReference>